<evidence type="ECO:0000313" key="4">
    <source>
        <dbReference type="Proteomes" id="UP000269801"/>
    </source>
</evidence>
<evidence type="ECO:0000313" key="2">
    <source>
        <dbReference type="EMBL" id="RMS16915.1"/>
    </source>
</evidence>
<accession>A0A3M5AVK8</accession>
<evidence type="ECO:0000313" key="3">
    <source>
        <dbReference type="EMBL" id="RMT21909.1"/>
    </source>
</evidence>
<feature type="transmembrane region" description="Helical" evidence="1">
    <location>
        <begin position="21"/>
        <end position="39"/>
    </location>
</feature>
<keyword evidence="1" id="KW-1133">Transmembrane helix</keyword>
<protein>
    <submittedName>
        <fullName evidence="2">Uncharacterized protein</fullName>
    </submittedName>
</protein>
<comment type="caution">
    <text evidence="2">The sequence shown here is derived from an EMBL/GenBank/DDBJ whole genome shotgun (WGS) entry which is preliminary data.</text>
</comment>
<dbReference type="AlphaFoldDB" id="A0A3M5AVK8"/>
<keyword evidence="1" id="KW-0812">Transmembrane</keyword>
<dbReference type="EMBL" id="RBSL01000617">
    <property type="protein sequence ID" value="RMS16915.1"/>
    <property type="molecule type" value="Genomic_DNA"/>
</dbReference>
<dbReference type="EMBL" id="RBTE01000461">
    <property type="protein sequence ID" value="RMT21909.1"/>
    <property type="molecule type" value="Genomic_DNA"/>
</dbReference>
<dbReference type="Proteomes" id="UP000269801">
    <property type="component" value="Unassembled WGS sequence"/>
</dbReference>
<organism evidence="2 4">
    <name type="scientific">Pseudomonas savastanoi</name>
    <name type="common">Pseudomonas syringae pv. savastanoi</name>
    <dbReference type="NCBI Taxonomy" id="29438"/>
    <lineage>
        <taxon>Bacteria</taxon>
        <taxon>Pseudomonadati</taxon>
        <taxon>Pseudomonadota</taxon>
        <taxon>Gammaproteobacteria</taxon>
        <taxon>Pseudomonadales</taxon>
        <taxon>Pseudomonadaceae</taxon>
        <taxon>Pseudomonas</taxon>
    </lineage>
</organism>
<dbReference type="Proteomes" id="UP000278180">
    <property type="component" value="Unassembled WGS sequence"/>
</dbReference>
<reference evidence="4 5" key="1">
    <citation type="submission" date="2018-08" db="EMBL/GenBank/DDBJ databases">
        <title>Recombination of ecologically and evolutionarily significant loci maintains genetic cohesion in the Pseudomonas syringae species complex.</title>
        <authorList>
            <person name="Dillon M."/>
            <person name="Thakur S."/>
            <person name="Almeida R.N.D."/>
            <person name="Weir B.S."/>
            <person name="Guttman D.S."/>
        </authorList>
    </citation>
    <scope>NUCLEOTIDE SEQUENCE [LARGE SCALE GENOMIC DNA]</scope>
    <source>
        <strain evidence="3 5">ICMP 13684</strain>
        <strain evidence="2 4">ICMP 13685</strain>
    </source>
</reference>
<name>A0A3M5AVK8_PSESS</name>
<evidence type="ECO:0000313" key="5">
    <source>
        <dbReference type="Proteomes" id="UP000278180"/>
    </source>
</evidence>
<gene>
    <name evidence="3" type="ORF">ALP51_00649</name>
    <name evidence="2" type="ORF">ALP70_00343</name>
</gene>
<proteinExistence type="predicted"/>
<evidence type="ECO:0000256" key="1">
    <source>
        <dbReference type="SAM" id="Phobius"/>
    </source>
</evidence>
<keyword evidence="1" id="KW-0472">Membrane</keyword>
<sequence length="149" mass="17120">MSHRQNGEMAPVSMSVKNIKARYLIGAFIVIPALFWYVATPVVRVHYSKEATDELRVIWNTQHNIHKEGMLPGQGTYDTGHIFPNEKFFMNFDWWNEKSLRRCIAITPKWGGVIDIYLDGRGRIETAKTGPDVIARLKRCEGDADPFRP</sequence>